<dbReference type="RefSeq" id="WP_161479270.1">
    <property type="nucleotide sequence ID" value="NZ_WXEW01000002.1"/>
</dbReference>
<keyword evidence="1" id="KW-0472">Membrane</keyword>
<sequence length="410" mass="46947">MFLNGPILDGLWARAFDSANENRYENDRLGRAWKFFHPDPAGPRARHPVPPRVTFGDRARLCACAAFGAGSLGWLAVLAWPGNGPSVIIGLLLFATGARLAVRNGLEWHYRVTRRWRGRPEWRSLSYRPAPPPKGFADKVDQKFDYYFGKYVPANTAREVWLSQTEGVRHDLRDEIVEIYREDKVTADQVAWLIRHMVKDVQKRWLDGTLSDRHKVPHVPRTIKVPVYAGIAVLLASTGIMTWSALDGYAAISPLITFALLLGGWGAAGRWSHIRSEHRRFETDEQERAVVLAERLIAFEKWREGLADRPQDVEMAGWLDHDRKALMARAMTRYKLTARDIVAHAFIERPAKGYKRGRVKNGPRRFSCYRIQVILLTREGVRQMAMTLDFLTTDIRPGRVSATSTRRWWP</sequence>
<evidence type="ECO:0000256" key="1">
    <source>
        <dbReference type="SAM" id="Phobius"/>
    </source>
</evidence>
<keyword evidence="3" id="KW-1185">Reference proteome</keyword>
<name>A0A7C9J1W1_9ACTN</name>
<accession>A0A7C9J1W1</accession>
<keyword evidence="1" id="KW-0812">Transmembrane</keyword>
<comment type="caution">
    <text evidence="2">The sequence shown here is derived from an EMBL/GenBank/DDBJ whole genome shotgun (WGS) entry which is preliminary data.</text>
</comment>
<proteinExistence type="predicted"/>
<evidence type="ECO:0000313" key="2">
    <source>
        <dbReference type="EMBL" id="NAS21885.1"/>
    </source>
</evidence>
<feature type="transmembrane region" description="Helical" evidence="1">
    <location>
        <begin position="252"/>
        <end position="271"/>
    </location>
</feature>
<dbReference type="EMBL" id="WXEW01000002">
    <property type="protein sequence ID" value="NAS21885.1"/>
    <property type="molecule type" value="Genomic_DNA"/>
</dbReference>
<protein>
    <submittedName>
        <fullName evidence="2">Uncharacterized protein</fullName>
    </submittedName>
</protein>
<evidence type="ECO:0000313" key="3">
    <source>
        <dbReference type="Proteomes" id="UP000479526"/>
    </source>
</evidence>
<dbReference type="Proteomes" id="UP000479526">
    <property type="component" value="Unassembled WGS sequence"/>
</dbReference>
<gene>
    <name evidence="2" type="ORF">GT755_09330</name>
</gene>
<organism evidence="2 3">
    <name type="scientific">Herbidospora solisilvae</name>
    <dbReference type="NCBI Taxonomy" id="2696284"/>
    <lineage>
        <taxon>Bacteria</taxon>
        <taxon>Bacillati</taxon>
        <taxon>Actinomycetota</taxon>
        <taxon>Actinomycetes</taxon>
        <taxon>Streptosporangiales</taxon>
        <taxon>Streptosporangiaceae</taxon>
        <taxon>Herbidospora</taxon>
    </lineage>
</organism>
<reference evidence="2 3" key="1">
    <citation type="submission" date="2020-01" db="EMBL/GenBank/DDBJ databases">
        <title>Herbidospora sp. NEAU-GS84 nov., a novel actinomycete isolated from soil.</title>
        <authorList>
            <person name="Han L."/>
        </authorList>
    </citation>
    <scope>NUCLEOTIDE SEQUENCE [LARGE SCALE GENOMIC DNA]</scope>
    <source>
        <strain evidence="2 3">NEAU-GS84</strain>
    </source>
</reference>
<dbReference type="AlphaFoldDB" id="A0A7C9J1W1"/>
<keyword evidence="1" id="KW-1133">Transmembrane helix</keyword>
<feature type="transmembrane region" description="Helical" evidence="1">
    <location>
        <begin position="225"/>
        <end position="246"/>
    </location>
</feature>